<dbReference type="Pfam" id="PF00709">
    <property type="entry name" value="Adenylsucc_synt"/>
    <property type="match status" value="1"/>
</dbReference>
<feature type="binding site" evidence="7">
    <location>
        <begin position="335"/>
        <end position="337"/>
    </location>
    <ligand>
        <name>GTP</name>
        <dbReference type="ChEBI" id="CHEBI:37565"/>
    </ligand>
</feature>
<dbReference type="InterPro" id="IPR018220">
    <property type="entry name" value="Adenylosuccin_syn_GTP-bd"/>
</dbReference>
<protein>
    <recommendedName>
        <fullName evidence="7 8">Adenylosuccinate synthetase</fullName>
        <shortName evidence="7">AMPSase</shortName>
        <shortName evidence="7">AdSS</shortName>
        <ecNumber evidence="7 8">6.3.4.4</ecNumber>
    </recommendedName>
    <alternativeName>
        <fullName evidence="7">IMP--aspartate ligase</fullName>
    </alternativeName>
</protein>
<feature type="binding site" evidence="7">
    <location>
        <begin position="27"/>
        <end position="33"/>
    </location>
    <ligand>
        <name>GTP</name>
        <dbReference type="ChEBI" id="CHEBI:37565"/>
    </ligand>
</feature>
<dbReference type="UniPathway" id="UPA00075">
    <property type="reaction ID" value="UER00335"/>
</dbReference>
<organism evidence="9 10">
    <name type="scientific">Chryseobacterium taichungense</name>
    <dbReference type="NCBI Taxonomy" id="295069"/>
    <lineage>
        <taxon>Bacteria</taxon>
        <taxon>Pseudomonadati</taxon>
        <taxon>Bacteroidota</taxon>
        <taxon>Flavobacteriia</taxon>
        <taxon>Flavobacteriales</taxon>
        <taxon>Weeksellaceae</taxon>
        <taxon>Chryseobacterium group</taxon>
        <taxon>Chryseobacterium</taxon>
    </lineage>
</organism>
<feature type="binding site" evidence="7">
    <location>
        <position position="28"/>
    </location>
    <ligand>
        <name>Mg(2+)</name>
        <dbReference type="ChEBI" id="CHEBI:18420"/>
    </ligand>
</feature>
<dbReference type="InterPro" id="IPR042109">
    <property type="entry name" value="Adenylosuccinate_synth_dom1"/>
</dbReference>
<dbReference type="GO" id="GO:0004019">
    <property type="term" value="F:adenylosuccinate synthase activity"/>
    <property type="evidence" value="ECO:0007669"/>
    <property type="project" value="UniProtKB-UniRule"/>
</dbReference>
<reference evidence="10" key="1">
    <citation type="submission" date="2016-10" db="EMBL/GenBank/DDBJ databases">
        <authorList>
            <person name="Varghese N."/>
            <person name="Submissions S."/>
        </authorList>
    </citation>
    <scope>NUCLEOTIDE SEQUENCE [LARGE SCALE GENOMIC DNA]</scope>
    <source>
        <strain evidence="10">DSM 17453</strain>
    </source>
</reference>
<accession>A0A1H8D3D5</accession>
<evidence type="ECO:0000256" key="1">
    <source>
        <dbReference type="ARBA" id="ARBA00022598"/>
    </source>
</evidence>
<dbReference type="PROSITE" id="PS01266">
    <property type="entry name" value="ADENYLOSUCCIN_SYN_1"/>
    <property type="match status" value="1"/>
</dbReference>
<dbReference type="EC" id="6.3.4.4" evidence="7 8"/>
<proteinExistence type="inferred from homology"/>
<dbReference type="InterPro" id="IPR042111">
    <property type="entry name" value="Adenylosuccinate_synth_dom3"/>
</dbReference>
<dbReference type="PANTHER" id="PTHR11846">
    <property type="entry name" value="ADENYLOSUCCINATE SYNTHETASE"/>
    <property type="match status" value="1"/>
</dbReference>
<evidence type="ECO:0000313" key="9">
    <source>
        <dbReference type="EMBL" id="SEN01810.1"/>
    </source>
</evidence>
<dbReference type="InterPro" id="IPR042110">
    <property type="entry name" value="Adenylosuccinate_synth_dom2"/>
</dbReference>
<dbReference type="SUPFAM" id="SSF52540">
    <property type="entry name" value="P-loop containing nucleoside triphosphate hydrolases"/>
    <property type="match status" value="1"/>
</dbReference>
<evidence type="ECO:0000256" key="8">
    <source>
        <dbReference type="RuleBase" id="RU000520"/>
    </source>
</evidence>
<keyword evidence="2 7" id="KW-0479">Metal-binding</keyword>
<dbReference type="AlphaFoldDB" id="A0A1H8D3D5"/>
<dbReference type="Gene3D" id="1.10.300.10">
    <property type="entry name" value="Adenylosuccinate Synthetase, subunit A, domain 2"/>
    <property type="match status" value="1"/>
</dbReference>
<comment type="pathway">
    <text evidence="7 8">Purine metabolism; AMP biosynthesis via de novo pathway; AMP from IMP: step 1/2.</text>
</comment>
<dbReference type="RefSeq" id="WP_228400965.1">
    <property type="nucleotide sequence ID" value="NZ_FOBV01000011.1"/>
</dbReference>
<evidence type="ECO:0000313" key="10">
    <source>
        <dbReference type="Proteomes" id="UP000199450"/>
    </source>
</evidence>
<evidence type="ECO:0000256" key="4">
    <source>
        <dbReference type="ARBA" id="ARBA00022755"/>
    </source>
</evidence>
<name>A0A1H8D3D5_9FLAO</name>
<dbReference type="GO" id="GO:0005525">
    <property type="term" value="F:GTP binding"/>
    <property type="evidence" value="ECO:0007669"/>
    <property type="project" value="UniProtKB-UniRule"/>
</dbReference>
<feature type="active site" description="Proton donor" evidence="7">
    <location>
        <position position="58"/>
    </location>
</feature>
<comment type="similarity">
    <text evidence="7 8">Belongs to the adenylosuccinate synthetase family.</text>
</comment>
<feature type="binding site" description="in other chain" evidence="7">
    <location>
        <position position="239"/>
    </location>
    <ligand>
        <name>IMP</name>
        <dbReference type="ChEBI" id="CHEBI:58053"/>
        <note>ligand shared between dimeric partners</note>
    </ligand>
</feature>
<dbReference type="HAMAP" id="MF_00011">
    <property type="entry name" value="Adenylosucc_synth"/>
    <property type="match status" value="1"/>
</dbReference>
<dbReference type="InterPro" id="IPR001114">
    <property type="entry name" value="Adenylosuccinate_synthetase"/>
</dbReference>
<dbReference type="SMART" id="SM00788">
    <property type="entry name" value="Adenylsucc_synt"/>
    <property type="match status" value="1"/>
</dbReference>
<comment type="cofactor">
    <cofactor evidence="7">
        <name>Mg(2+)</name>
        <dbReference type="ChEBI" id="CHEBI:18420"/>
    </cofactor>
    <text evidence="7">Binds 1 Mg(2+) ion per subunit.</text>
</comment>
<feature type="binding site" description="in other chain" evidence="7">
    <location>
        <begin position="28"/>
        <end position="31"/>
    </location>
    <ligand>
        <name>IMP</name>
        <dbReference type="ChEBI" id="CHEBI:58053"/>
        <note>ligand shared between dimeric partners</note>
    </ligand>
</feature>
<sequence>MEISRDGIRFRYFKMKTADIVIGLGFGDEGKGITTDFLAAKNPDAIVIRFSGGQQAAHTVMIDDRKHIHSSFCSGALRGLPSYFTEHCTIHPVFLYNEYQELKKKNGNTTLYIHPLAKVTTPFDVLYNRKDSRNTEHGTCGKGIGATMKRHESPYRLFAADMIAPRAMLIEKLKGIAFYYGFTEGEKIQKALNDFLYAIDQIDWKIQGYGFLNSFDHFIFEGSQGILLDMDHGVFPNVTYAHTTSKNAHEVCRRIGVEHIEMFYVTRAYATRHGNGWMSNEKQLSLKNNEEETCIFNEYQGAFRTGELDYDLLNYALTVDEGYGTAQRKNLVITCLDQIDETLNWKKLETRFDAVFGSYSPYSKDFKILSNNI</sequence>
<dbReference type="Gene3D" id="3.90.170.10">
    <property type="entry name" value="Adenylosuccinate Synthetase, subunit A, domain 3"/>
    <property type="match status" value="1"/>
</dbReference>
<gene>
    <name evidence="7" type="primary">purA</name>
    <name evidence="9" type="ORF">SAMN05421856_111101</name>
</gene>
<dbReference type="PANTHER" id="PTHR11846:SF0">
    <property type="entry name" value="ADENYLOSUCCINATE SYNTHETASE"/>
    <property type="match status" value="1"/>
</dbReference>
<dbReference type="GO" id="GO:0044208">
    <property type="term" value="P:'de novo' AMP biosynthetic process"/>
    <property type="evidence" value="ECO:0007669"/>
    <property type="project" value="UniProtKB-UniRule"/>
</dbReference>
<dbReference type="GO" id="GO:0046040">
    <property type="term" value="P:IMP metabolic process"/>
    <property type="evidence" value="ECO:0007669"/>
    <property type="project" value="TreeGrafter"/>
</dbReference>
<comment type="function">
    <text evidence="7">Plays an important role in the de novo pathway of purine nucleotide biosynthesis. Catalyzes the first committed step in the biosynthesis of AMP from IMP.</text>
</comment>
<keyword evidence="1 7" id="KW-0436">Ligase</keyword>
<comment type="subunit">
    <text evidence="7">Homodimer.</text>
</comment>
<dbReference type="GO" id="GO:0005737">
    <property type="term" value="C:cytoplasm"/>
    <property type="evidence" value="ECO:0007669"/>
    <property type="project" value="UniProtKB-SubCell"/>
</dbReference>
<evidence type="ECO:0000256" key="2">
    <source>
        <dbReference type="ARBA" id="ARBA00022723"/>
    </source>
</evidence>
<dbReference type="EMBL" id="FOBV01000011">
    <property type="protein sequence ID" value="SEN01810.1"/>
    <property type="molecule type" value="Genomic_DNA"/>
</dbReference>
<dbReference type="Gene3D" id="3.40.440.10">
    <property type="entry name" value="Adenylosuccinate Synthetase, subunit A, domain 1"/>
    <property type="match status" value="1"/>
</dbReference>
<keyword evidence="3 7" id="KW-0547">Nucleotide-binding</keyword>
<comment type="subcellular location">
    <subcellularLocation>
        <location evidence="7">Cytoplasm</location>
    </subcellularLocation>
</comment>
<evidence type="ECO:0000256" key="5">
    <source>
        <dbReference type="ARBA" id="ARBA00022842"/>
    </source>
</evidence>
<dbReference type="GO" id="GO:0000287">
    <property type="term" value="F:magnesium ion binding"/>
    <property type="evidence" value="ECO:0007669"/>
    <property type="project" value="UniProtKB-UniRule"/>
</dbReference>
<comment type="catalytic activity">
    <reaction evidence="7 8">
        <text>IMP + L-aspartate + GTP = N(6)-(1,2-dicarboxyethyl)-AMP + GDP + phosphate + 2 H(+)</text>
        <dbReference type="Rhea" id="RHEA:15753"/>
        <dbReference type="ChEBI" id="CHEBI:15378"/>
        <dbReference type="ChEBI" id="CHEBI:29991"/>
        <dbReference type="ChEBI" id="CHEBI:37565"/>
        <dbReference type="ChEBI" id="CHEBI:43474"/>
        <dbReference type="ChEBI" id="CHEBI:57567"/>
        <dbReference type="ChEBI" id="CHEBI:58053"/>
        <dbReference type="ChEBI" id="CHEBI:58189"/>
        <dbReference type="EC" id="6.3.4.4"/>
    </reaction>
</comment>
<keyword evidence="7" id="KW-0963">Cytoplasm</keyword>
<feature type="binding site" description="in other chain" evidence="7">
    <location>
        <position position="224"/>
    </location>
    <ligand>
        <name>IMP</name>
        <dbReference type="ChEBI" id="CHEBI:58053"/>
        <note>ligand shared between dimeric partners</note>
    </ligand>
</feature>
<keyword evidence="6 7" id="KW-0342">GTP-binding</keyword>
<keyword evidence="10" id="KW-1185">Reference proteome</keyword>
<evidence type="ECO:0000256" key="6">
    <source>
        <dbReference type="ARBA" id="ARBA00023134"/>
    </source>
</evidence>
<comment type="caution">
    <text evidence="7">Lacks conserved residue(s) required for the propagation of feature annotation.</text>
</comment>
<dbReference type="Proteomes" id="UP000199450">
    <property type="component" value="Unassembled WGS sequence"/>
</dbReference>
<evidence type="ECO:0000256" key="3">
    <source>
        <dbReference type="ARBA" id="ARBA00022741"/>
    </source>
</evidence>
<dbReference type="STRING" id="295069.SAMN05421856_111101"/>
<dbReference type="InterPro" id="IPR027417">
    <property type="entry name" value="P-loop_NTPase"/>
</dbReference>
<evidence type="ECO:0000256" key="7">
    <source>
        <dbReference type="HAMAP-Rule" id="MF_00011"/>
    </source>
</evidence>
<keyword evidence="5 7" id="KW-0460">Magnesium</keyword>
<keyword evidence="4 7" id="KW-0658">Purine biosynthesis</keyword>
<feature type="active site" description="Proton acceptor" evidence="7">
    <location>
        <position position="28"/>
    </location>
</feature>